<dbReference type="SUPFAM" id="SSF52096">
    <property type="entry name" value="ClpP/crotonase"/>
    <property type="match status" value="1"/>
</dbReference>
<dbReference type="AlphaFoldDB" id="A0A3B0XW50"/>
<dbReference type="SUPFAM" id="SSF50156">
    <property type="entry name" value="PDZ domain-like"/>
    <property type="match status" value="1"/>
</dbReference>
<name>A0A3B0XW50_9ZZZZ</name>
<dbReference type="InterPro" id="IPR004447">
    <property type="entry name" value="Peptidase_S41A"/>
</dbReference>
<keyword evidence="3 6" id="KW-0378">Hydrolase</keyword>
<keyword evidence="4" id="KW-0720">Serine protease</keyword>
<comment type="similarity">
    <text evidence="1">Belongs to the peptidase S41A family.</text>
</comment>
<evidence type="ECO:0000256" key="1">
    <source>
        <dbReference type="ARBA" id="ARBA00009179"/>
    </source>
</evidence>
<dbReference type="GO" id="GO:0004252">
    <property type="term" value="F:serine-type endopeptidase activity"/>
    <property type="evidence" value="ECO:0007669"/>
    <property type="project" value="UniProtKB-EC"/>
</dbReference>
<dbReference type="GO" id="GO:0030288">
    <property type="term" value="C:outer membrane-bounded periplasmic space"/>
    <property type="evidence" value="ECO:0007669"/>
    <property type="project" value="TreeGrafter"/>
</dbReference>
<dbReference type="FunFam" id="2.30.42.10:FF:000063">
    <property type="entry name" value="Peptidase, S41 family"/>
    <property type="match status" value="1"/>
</dbReference>
<dbReference type="InterPro" id="IPR036034">
    <property type="entry name" value="PDZ_sf"/>
</dbReference>
<dbReference type="Gene3D" id="3.30.750.44">
    <property type="match status" value="1"/>
</dbReference>
<dbReference type="InterPro" id="IPR001478">
    <property type="entry name" value="PDZ"/>
</dbReference>
<evidence type="ECO:0000259" key="5">
    <source>
        <dbReference type="PROSITE" id="PS50106"/>
    </source>
</evidence>
<dbReference type="PANTHER" id="PTHR32060">
    <property type="entry name" value="TAIL-SPECIFIC PROTEASE"/>
    <property type="match status" value="1"/>
</dbReference>
<dbReference type="Pfam" id="PF13180">
    <property type="entry name" value="PDZ_2"/>
    <property type="match status" value="1"/>
</dbReference>
<dbReference type="Pfam" id="PF03572">
    <property type="entry name" value="Peptidase_S41"/>
    <property type="match status" value="1"/>
</dbReference>
<dbReference type="Gene3D" id="2.30.42.10">
    <property type="match status" value="1"/>
</dbReference>
<dbReference type="Gene3D" id="3.90.226.10">
    <property type="entry name" value="2-enoyl-CoA Hydratase, Chain A, domain 1"/>
    <property type="match status" value="1"/>
</dbReference>
<accession>A0A3B0XW50</accession>
<evidence type="ECO:0000256" key="2">
    <source>
        <dbReference type="ARBA" id="ARBA00022670"/>
    </source>
</evidence>
<dbReference type="EMBL" id="UOFI01000140">
    <property type="protein sequence ID" value="VAW68940.1"/>
    <property type="molecule type" value="Genomic_DNA"/>
</dbReference>
<sequence length="462" mass="50394">MGLPGLTASTAVFVLMSVFSGCYSGFAVAVQPAKVDARSAEPAAEEQLPLNQLRNFSDIFARIKSDYVEEVSDRQLLEGAIRGMLASLDPHSNYLNTEEYKELKIGTTGEFGGLGIQVGLQDGFVRVISPIDDTPAFKAGIKAGDLIIRINSKSVKDMSLNEAVKTMRGKAGTTIELSIMREDRDEPIKFSLKRAIIKVKSVKSYLVEPGFGYVRVSTFQSKTAAHLKKAIDDLISQNESPLNGLIMDLRNNPGGVLNASAEVSDLFIEQGKLVYTEGRINDSYFEFNATPGDIINGVPMVVLINGGSASASEIVAGALQDHKRAVIMGEKSFGKGSVQTIQELRDGSAVKFTTARYFTPSGRSIQAEGIVPDIIVKDVQLTKKRSNGFQQIKEVDLSRHISNPNGKKIKTTNKNKIHNIDSEMIKRLEQDYKVIEALNLLKGMHILSKNKKKPVNAGENSI</sequence>
<dbReference type="EC" id="3.4.21.102" evidence="6"/>
<organism evidence="6">
    <name type="scientific">hydrothermal vent metagenome</name>
    <dbReference type="NCBI Taxonomy" id="652676"/>
    <lineage>
        <taxon>unclassified sequences</taxon>
        <taxon>metagenomes</taxon>
        <taxon>ecological metagenomes</taxon>
    </lineage>
</organism>
<proteinExistence type="inferred from homology"/>
<protein>
    <submittedName>
        <fullName evidence="6">Carboxyl-terminal protease</fullName>
        <ecNumber evidence="6">3.4.21.102</ecNumber>
    </submittedName>
</protein>
<evidence type="ECO:0000313" key="6">
    <source>
        <dbReference type="EMBL" id="VAW68940.1"/>
    </source>
</evidence>
<keyword evidence="2 6" id="KW-0645">Protease</keyword>
<dbReference type="PROSITE" id="PS50106">
    <property type="entry name" value="PDZ"/>
    <property type="match status" value="1"/>
</dbReference>
<evidence type="ECO:0000256" key="3">
    <source>
        <dbReference type="ARBA" id="ARBA00022801"/>
    </source>
</evidence>
<evidence type="ECO:0000256" key="4">
    <source>
        <dbReference type="ARBA" id="ARBA00022825"/>
    </source>
</evidence>
<dbReference type="InterPro" id="IPR005151">
    <property type="entry name" value="Tail-specific_protease"/>
</dbReference>
<dbReference type="CDD" id="cd07560">
    <property type="entry name" value="Peptidase_S41_CPP"/>
    <property type="match status" value="1"/>
</dbReference>
<dbReference type="FunFam" id="3.90.226.10:FF:000029">
    <property type="entry name" value="Peptidase, S41 family"/>
    <property type="match status" value="1"/>
</dbReference>
<dbReference type="GO" id="GO:0007165">
    <property type="term" value="P:signal transduction"/>
    <property type="evidence" value="ECO:0007669"/>
    <property type="project" value="TreeGrafter"/>
</dbReference>
<dbReference type="SMART" id="SM00228">
    <property type="entry name" value="PDZ"/>
    <property type="match status" value="1"/>
</dbReference>
<dbReference type="NCBIfam" id="TIGR00225">
    <property type="entry name" value="prc"/>
    <property type="match status" value="1"/>
</dbReference>
<feature type="domain" description="PDZ" evidence="5">
    <location>
        <begin position="100"/>
        <end position="168"/>
    </location>
</feature>
<dbReference type="InterPro" id="IPR029045">
    <property type="entry name" value="ClpP/crotonase-like_dom_sf"/>
</dbReference>
<dbReference type="Pfam" id="PF22694">
    <property type="entry name" value="CtpB_N-like"/>
    <property type="match status" value="1"/>
</dbReference>
<dbReference type="PANTHER" id="PTHR32060:SF30">
    <property type="entry name" value="CARBOXY-TERMINAL PROCESSING PROTEASE CTPA"/>
    <property type="match status" value="1"/>
</dbReference>
<dbReference type="InterPro" id="IPR055210">
    <property type="entry name" value="CtpA/B_N"/>
</dbReference>
<reference evidence="6" key="1">
    <citation type="submission" date="2018-06" db="EMBL/GenBank/DDBJ databases">
        <authorList>
            <person name="Zhirakovskaya E."/>
        </authorList>
    </citation>
    <scope>NUCLEOTIDE SEQUENCE</scope>
</reference>
<gene>
    <name evidence="6" type="ORF">MNBD_GAMMA09-1917</name>
</gene>
<dbReference type="SMART" id="SM00245">
    <property type="entry name" value="TSPc"/>
    <property type="match status" value="1"/>
</dbReference>
<dbReference type="GO" id="GO:0006508">
    <property type="term" value="P:proteolysis"/>
    <property type="evidence" value="ECO:0007669"/>
    <property type="project" value="UniProtKB-KW"/>
</dbReference>
<dbReference type="CDD" id="cd06782">
    <property type="entry name" value="cpPDZ_CPP-like"/>
    <property type="match status" value="1"/>
</dbReference>